<sequence>MLQPENTDDKSALLCLPDDALIQILGYLDRKTQLMLTEMHIRFLTIMPNIWRSRYRSVNITPTDGSYMIEKDFRFFIGSLQNTLNLLWMQIEMKEQFEILVNFVFPKLHDFSFITNLGNFCDADMSKMIKAFPNLRTFSPQGCFTGKYFERFHHLEHLTLTHCRTFEVSYLIRILEIRRLKTLKLGVFERNKIQDIDLPLDGTKSLEVLQCNNWEMRKWFLERLKHLTHLQQITFCGHVDSDLLKSVLLSANRSRVKSLEINTRSISPHEFYSVLDLNIQFETLKVKGSIVILIGFLPYLEKVRQIHFINCFFIGNSAFQILLRLKSPEILTLDECYFSFKDYTFVVNDIAKGRSKTLHLYLDSATGASRFTELRTEVVWKTEGEHELFQLHKKKLEISKPPEGVSIFFG</sequence>
<evidence type="ECO:0000313" key="3">
    <source>
        <dbReference type="RefSeq" id="XP_017033318.1"/>
    </source>
</evidence>
<evidence type="ECO:0000259" key="1">
    <source>
        <dbReference type="PROSITE" id="PS50181"/>
    </source>
</evidence>
<dbReference type="InterPro" id="IPR032675">
    <property type="entry name" value="LRR_dom_sf"/>
</dbReference>
<proteinExistence type="predicted"/>
<gene>
    <name evidence="3" type="primary">LOC108082456</name>
</gene>
<dbReference type="OrthoDB" id="7939463at2759"/>
<dbReference type="PROSITE" id="PS50181">
    <property type="entry name" value="FBOX"/>
    <property type="match status" value="1"/>
</dbReference>
<dbReference type="Proteomes" id="UP001652661">
    <property type="component" value="Chromosome 2R"/>
</dbReference>
<reference evidence="2" key="1">
    <citation type="submission" date="2025-05" db="UniProtKB">
        <authorList>
            <consortium name="RefSeq"/>
        </authorList>
    </citation>
    <scope>NUCLEOTIDE SEQUENCE [LARGE SCALE GENOMIC DNA]</scope>
    <source>
        <strain evidence="2">14028-0561.14</strain>
    </source>
</reference>
<protein>
    <recommendedName>
        <fullName evidence="1">F-box domain-containing protein</fullName>
    </recommendedName>
</protein>
<name>A0A6P4JFH7_DROKI</name>
<evidence type="ECO:0000313" key="2">
    <source>
        <dbReference type="Proteomes" id="UP001652661"/>
    </source>
</evidence>
<dbReference type="Gene3D" id="3.80.10.10">
    <property type="entry name" value="Ribonuclease Inhibitor"/>
    <property type="match status" value="1"/>
</dbReference>
<reference evidence="3" key="2">
    <citation type="submission" date="2025-08" db="UniProtKB">
        <authorList>
            <consortium name="RefSeq"/>
        </authorList>
    </citation>
    <scope>IDENTIFICATION</scope>
    <source>
        <strain evidence="3">14028-0561.14</strain>
        <tissue evidence="3">Whole fly</tissue>
    </source>
</reference>
<organism evidence="2 3">
    <name type="scientific">Drosophila kikkawai</name>
    <name type="common">Fruit fly</name>
    <dbReference type="NCBI Taxonomy" id="30033"/>
    <lineage>
        <taxon>Eukaryota</taxon>
        <taxon>Metazoa</taxon>
        <taxon>Ecdysozoa</taxon>
        <taxon>Arthropoda</taxon>
        <taxon>Hexapoda</taxon>
        <taxon>Insecta</taxon>
        <taxon>Pterygota</taxon>
        <taxon>Neoptera</taxon>
        <taxon>Endopterygota</taxon>
        <taxon>Diptera</taxon>
        <taxon>Brachycera</taxon>
        <taxon>Muscomorpha</taxon>
        <taxon>Ephydroidea</taxon>
        <taxon>Drosophilidae</taxon>
        <taxon>Drosophila</taxon>
        <taxon>Sophophora</taxon>
    </lineage>
</organism>
<dbReference type="GeneID" id="108082456"/>
<accession>A0A6P4JFH7</accession>
<dbReference type="SUPFAM" id="SSF52047">
    <property type="entry name" value="RNI-like"/>
    <property type="match status" value="1"/>
</dbReference>
<dbReference type="AlphaFoldDB" id="A0A6P4JFH7"/>
<keyword evidence="2" id="KW-1185">Reference proteome</keyword>
<dbReference type="InterPro" id="IPR001810">
    <property type="entry name" value="F-box_dom"/>
</dbReference>
<feature type="domain" description="F-box" evidence="1">
    <location>
        <begin position="10"/>
        <end position="58"/>
    </location>
</feature>
<dbReference type="RefSeq" id="XP_017033318.1">
    <property type="nucleotide sequence ID" value="XM_017177829.3"/>
</dbReference>